<dbReference type="GO" id="GO:0016020">
    <property type="term" value="C:membrane"/>
    <property type="evidence" value="ECO:0007669"/>
    <property type="project" value="InterPro"/>
</dbReference>
<evidence type="ECO:0000259" key="6">
    <source>
        <dbReference type="PROSITE" id="PS51094"/>
    </source>
</evidence>
<dbReference type="Pfam" id="PF00359">
    <property type="entry name" value="PTS_EIIA_2"/>
    <property type="match status" value="1"/>
</dbReference>
<gene>
    <name evidence="7" type="ORF">I6N95_14470</name>
</gene>
<dbReference type="GO" id="GO:0009401">
    <property type="term" value="P:phosphoenolpyruvate-dependent sugar phosphotransferase system"/>
    <property type="evidence" value="ECO:0007669"/>
    <property type="project" value="UniProtKB-KW"/>
</dbReference>
<proteinExistence type="predicted"/>
<dbReference type="GO" id="GO:0008982">
    <property type="term" value="F:protein-N(PI)-phosphohistidine-sugar phosphotransferase activity"/>
    <property type="evidence" value="ECO:0007669"/>
    <property type="project" value="InterPro"/>
</dbReference>
<feature type="domain" description="PTS EIIA type-2" evidence="6">
    <location>
        <begin position="1"/>
        <end position="143"/>
    </location>
</feature>
<dbReference type="Gene3D" id="3.40.930.10">
    <property type="entry name" value="Mannitol-specific EII, Chain A"/>
    <property type="match status" value="1"/>
</dbReference>
<accession>A0A940PCE1</accession>
<keyword evidence="3 7" id="KW-0762">Sugar transport</keyword>
<comment type="caution">
    <text evidence="7">The sequence shown here is derived from an EMBL/GenBank/DDBJ whole genome shotgun (WGS) entry which is preliminary data.</text>
</comment>
<dbReference type="EMBL" id="JAEEGA010000009">
    <property type="protein sequence ID" value="MBP1042220.1"/>
    <property type="molecule type" value="Genomic_DNA"/>
</dbReference>
<evidence type="ECO:0000256" key="3">
    <source>
        <dbReference type="ARBA" id="ARBA00022597"/>
    </source>
</evidence>
<dbReference type="InterPro" id="IPR004715">
    <property type="entry name" value="PTS_IIA_fruc"/>
</dbReference>
<sequence length="145" mass="15748">MLSNIMVEVTGESQADIFQAIGKIAVENGYSKDQRAVVEGLQQREVESTTGMMDGFAIPHAQSSAIIAPAIVILSLAKGIEWQSLDGQPITFVVSLLIPEGEAGTTHLQLLSKVARMLMKEELKQQLKADTTTQAIFEVITQHLN</sequence>
<dbReference type="SUPFAM" id="SSF55804">
    <property type="entry name" value="Phoshotransferase/anion transport protein"/>
    <property type="match status" value="1"/>
</dbReference>
<dbReference type="InterPro" id="IPR002178">
    <property type="entry name" value="PTS_EIIA_type-2_dom"/>
</dbReference>
<dbReference type="NCBIfam" id="TIGR00848">
    <property type="entry name" value="fruA"/>
    <property type="match status" value="1"/>
</dbReference>
<evidence type="ECO:0000256" key="4">
    <source>
        <dbReference type="ARBA" id="ARBA00022679"/>
    </source>
</evidence>
<dbReference type="Proteomes" id="UP000674938">
    <property type="component" value="Unassembled WGS sequence"/>
</dbReference>
<evidence type="ECO:0000313" key="8">
    <source>
        <dbReference type="Proteomes" id="UP000674938"/>
    </source>
</evidence>
<dbReference type="PANTHER" id="PTHR47738:SF2">
    <property type="entry name" value="PTS SYSTEM FRUCTOSE-LIKE EIIA COMPONENT"/>
    <property type="match status" value="1"/>
</dbReference>
<dbReference type="InterPro" id="IPR016152">
    <property type="entry name" value="PTrfase/Anion_transptr"/>
</dbReference>
<keyword evidence="8" id="KW-1185">Reference proteome</keyword>
<reference evidence="7" key="1">
    <citation type="submission" date="2020-12" db="EMBL/GenBank/DDBJ databases">
        <title>Vagococcus allomyrinae sp. nov. and Enterococcus lavae sp. nov., isolated from the larvae of Allomyrina dichotoma.</title>
        <authorList>
            <person name="Lee S.D."/>
        </authorList>
    </citation>
    <scope>NUCLEOTIDE SEQUENCE</scope>
    <source>
        <strain evidence="7">BWB3-3</strain>
    </source>
</reference>
<dbReference type="InterPro" id="IPR051541">
    <property type="entry name" value="PTS_SugarTrans_NitroReg"/>
</dbReference>
<evidence type="ECO:0000256" key="5">
    <source>
        <dbReference type="ARBA" id="ARBA00022683"/>
    </source>
</evidence>
<dbReference type="AlphaFoldDB" id="A0A940PCE1"/>
<evidence type="ECO:0000313" key="7">
    <source>
        <dbReference type="EMBL" id="MBP1042220.1"/>
    </source>
</evidence>
<keyword evidence="5" id="KW-0598">Phosphotransferase system</keyword>
<protein>
    <submittedName>
        <fullName evidence="7">PTS sugar transporter subunit IIA</fullName>
    </submittedName>
</protein>
<dbReference type="PANTHER" id="PTHR47738">
    <property type="entry name" value="PTS SYSTEM FRUCTOSE-LIKE EIIA COMPONENT-RELATED"/>
    <property type="match status" value="1"/>
</dbReference>
<keyword evidence="2" id="KW-0597">Phosphoprotein</keyword>
<dbReference type="PROSITE" id="PS51094">
    <property type="entry name" value="PTS_EIIA_TYPE_2"/>
    <property type="match status" value="1"/>
</dbReference>
<evidence type="ECO:0000256" key="2">
    <source>
        <dbReference type="ARBA" id="ARBA00022553"/>
    </source>
</evidence>
<keyword evidence="4" id="KW-0808">Transferase</keyword>
<evidence type="ECO:0000256" key="1">
    <source>
        <dbReference type="ARBA" id="ARBA00022448"/>
    </source>
</evidence>
<name>A0A940PCE1_9ENTE</name>
<keyword evidence="1" id="KW-0813">Transport</keyword>
<dbReference type="CDD" id="cd00211">
    <property type="entry name" value="PTS_IIA_fru"/>
    <property type="match status" value="1"/>
</dbReference>
<organism evidence="7 8">
    <name type="scientific">Vagococcus allomyrinae</name>
    <dbReference type="NCBI Taxonomy" id="2794353"/>
    <lineage>
        <taxon>Bacteria</taxon>
        <taxon>Bacillati</taxon>
        <taxon>Bacillota</taxon>
        <taxon>Bacilli</taxon>
        <taxon>Lactobacillales</taxon>
        <taxon>Enterococcaceae</taxon>
        <taxon>Vagococcus</taxon>
    </lineage>
</organism>